<dbReference type="InterPro" id="IPR006764">
    <property type="entry name" value="SAM_dep_MeTrfase_SAV2177_type"/>
</dbReference>
<keyword evidence="2" id="KW-1185">Reference proteome</keyword>
<proteinExistence type="predicted"/>
<name>A0ABQ4G2B1_9ACTN</name>
<organism evidence="1 2">
    <name type="scientific">Microbispora corallina</name>
    <dbReference type="NCBI Taxonomy" id="83302"/>
    <lineage>
        <taxon>Bacteria</taxon>
        <taxon>Bacillati</taxon>
        <taxon>Actinomycetota</taxon>
        <taxon>Actinomycetes</taxon>
        <taxon>Streptosporangiales</taxon>
        <taxon>Streptosporangiaceae</taxon>
        <taxon>Microbispora</taxon>
    </lineage>
</organism>
<dbReference type="PIRSF" id="PIRSF017393">
    <property type="entry name" value="MTase_SAV2177"/>
    <property type="match status" value="1"/>
</dbReference>
<evidence type="ECO:0000313" key="1">
    <source>
        <dbReference type="EMBL" id="GIH41218.1"/>
    </source>
</evidence>
<dbReference type="SUPFAM" id="SSF53335">
    <property type="entry name" value="S-adenosyl-L-methionine-dependent methyltransferases"/>
    <property type="match status" value="1"/>
</dbReference>
<gene>
    <name evidence="1" type="ORF">Mco01_42180</name>
</gene>
<accession>A0ABQ4G2B1</accession>
<sequence length="288" mass="31368">MFASPAIKAVPSGMYDEGSAVNEIKAPAGVDPLKPSVARMYDYYLGGKDNFAADREAAEKIIEILPNLPDIARENRDFLIRAVTYLSRQGVRQFLDVGAGLPTQRNVHQVAQELAPESRIVYVDNDPIVLVHARAILAENDRVRAIEADMREPEALVDHPEVREHLDFSRPVAVLLLGVLHFIPDDEEAGKIVAALRTPLAAGSYLVVSHGSIGELSEGQEEEGRKVFSQTSVPGTTSRSLDQVRAFFDGLDLVEPGVVPLHEWRPDADYAVVREGKAGALGGMGRIS</sequence>
<comment type="caution">
    <text evidence="1">The sequence shown here is derived from an EMBL/GenBank/DDBJ whole genome shotgun (WGS) entry which is preliminary data.</text>
</comment>
<evidence type="ECO:0000313" key="2">
    <source>
        <dbReference type="Proteomes" id="UP000603904"/>
    </source>
</evidence>
<dbReference type="Pfam" id="PF04672">
    <property type="entry name" value="Methyltransf_19"/>
    <property type="match status" value="1"/>
</dbReference>
<reference evidence="1 2" key="1">
    <citation type="submission" date="2021-01" db="EMBL/GenBank/DDBJ databases">
        <title>Whole genome shotgun sequence of Microbispora corallina NBRC 16416.</title>
        <authorList>
            <person name="Komaki H."/>
            <person name="Tamura T."/>
        </authorList>
    </citation>
    <scope>NUCLEOTIDE SEQUENCE [LARGE SCALE GENOMIC DNA]</scope>
    <source>
        <strain evidence="1 2">NBRC 16416</strain>
    </source>
</reference>
<dbReference type="InterPro" id="IPR029063">
    <property type="entry name" value="SAM-dependent_MTases_sf"/>
</dbReference>
<evidence type="ECO:0008006" key="3">
    <source>
        <dbReference type="Google" id="ProtNLM"/>
    </source>
</evidence>
<dbReference type="EMBL" id="BOOC01000020">
    <property type="protein sequence ID" value="GIH41218.1"/>
    <property type="molecule type" value="Genomic_DNA"/>
</dbReference>
<protein>
    <recommendedName>
        <fullName evidence="3">S-adenosyl methyltransferase</fullName>
    </recommendedName>
</protein>
<dbReference type="Proteomes" id="UP000603904">
    <property type="component" value="Unassembled WGS sequence"/>
</dbReference>
<dbReference type="Gene3D" id="3.40.50.150">
    <property type="entry name" value="Vaccinia Virus protein VP39"/>
    <property type="match status" value="1"/>
</dbReference>